<dbReference type="NCBIfam" id="NF038070">
    <property type="entry name" value="LmbU_fam_TF"/>
    <property type="match status" value="1"/>
</dbReference>
<comment type="caution">
    <text evidence="2">The sequence shown here is derived from an EMBL/GenBank/DDBJ whole genome shotgun (WGS) entry which is preliminary data.</text>
</comment>
<feature type="compositionally biased region" description="Low complexity" evidence="1">
    <location>
        <begin position="20"/>
        <end position="29"/>
    </location>
</feature>
<gene>
    <name evidence="2" type="ORF">SM611_04020</name>
</gene>
<keyword evidence="3" id="KW-1185">Reference proteome</keyword>
<proteinExistence type="predicted"/>
<reference evidence="2 3" key="1">
    <citation type="submission" date="2023-11" db="EMBL/GenBank/DDBJ databases">
        <title>Actinomadura monticuli sp. nov., isolated from volcanic ash.</title>
        <authorList>
            <person name="Lee S.D."/>
            <person name="Yang H."/>
            <person name="Kim I.S."/>
        </authorList>
    </citation>
    <scope>NUCLEOTIDE SEQUENCE [LARGE SCALE GENOMIC DNA]</scope>
    <source>
        <strain evidence="2 3">DLS-62</strain>
    </source>
</reference>
<dbReference type="EMBL" id="JAXCEI010000002">
    <property type="protein sequence ID" value="MFA1538086.1"/>
    <property type="molecule type" value="Genomic_DNA"/>
</dbReference>
<dbReference type="RefSeq" id="WP_371947431.1">
    <property type="nucleotide sequence ID" value="NZ_JAXCEI010000002.1"/>
</dbReference>
<accession>A0ABV4Q4T7</accession>
<feature type="region of interest" description="Disordered" evidence="1">
    <location>
        <begin position="1"/>
        <end position="29"/>
    </location>
</feature>
<name>A0ABV4Q4T7_9ACTN</name>
<protein>
    <submittedName>
        <fullName evidence="2">LmbU family transcriptional regulator</fullName>
    </submittedName>
</protein>
<dbReference type="Proteomes" id="UP001569963">
    <property type="component" value="Unassembled WGS sequence"/>
</dbReference>
<evidence type="ECO:0000256" key="1">
    <source>
        <dbReference type="SAM" id="MobiDB-lite"/>
    </source>
</evidence>
<evidence type="ECO:0000313" key="2">
    <source>
        <dbReference type="EMBL" id="MFA1538086.1"/>
    </source>
</evidence>
<sequence length="214" mass="24623">MIESSSPRVDGAPVRKRPPVRAGRGPARPVVNRSALTRRTSLSIQGAISIETWKQIGEQIFRISDSSAWWLGDWLVYGQNRYPERYKRAIDETSLDYQTLRNYAWVARRFVASRRRDELSFQHHMEVASLSPDEQDQWLDRARAQRWSRNELRARLRAARMRPATAEGPAAVIQIDASKEQRARWERAADSAMCDLGEWIQHTLDQAAEHGLSA</sequence>
<organism evidence="2 3">
    <name type="scientific">Actinomadura monticuli</name>
    <dbReference type="NCBI Taxonomy" id="3097367"/>
    <lineage>
        <taxon>Bacteria</taxon>
        <taxon>Bacillati</taxon>
        <taxon>Actinomycetota</taxon>
        <taxon>Actinomycetes</taxon>
        <taxon>Streptosporangiales</taxon>
        <taxon>Thermomonosporaceae</taxon>
        <taxon>Actinomadura</taxon>
    </lineage>
</organism>
<dbReference type="InterPro" id="IPR049735">
    <property type="entry name" value="NovE/LmbU-like"/>
</dbReference>
<evidence type="ECO:0000313" key="3">
    <source>
        <dbReference type="Proteomes" id="UP001569963"/>
    </source>
</evidence>